<dbReference type="PANTHER" id="PTHR39186:SF1">
    <property type="entry name" value="DUF2071 DOMAIN-CONTAINING PROTEIN"/>
    <property type="match status" value="1"/>
</dbReference>
<dbReference type="InterPro" id="IPR023375">
    <property type="entry name" value="ADC_dom_sf"/>
</dbReference>
<name>A0A923PLD4_9BACT</name>
<reference evidence="1" key="1">
    <citation type="submission" date="2020-08" db="EMBL/GenBank/DDBJ databases">
        <title>Lewinella bacteria from marine environments.</title>
        <authorList>
            <person name="Zhong Y."/>
        </authorList>
    </citation>
    <scope>NUCLEOTIDE SEQUENCE</scope>
    <source>
        <strain evidence="1">KCTC 42187</strain>
    </source>
</reference>
<dbReference type="EMBL" id="JACSIT010000151">
    <property type="protein sequence ID" value="MBC6996212.1"/>
    <property type="molecule type" value="Genomic_DNA"/>
</dbReference>
<evidence type="ECO:0000313" key="1">
    <source>
        <dbReference type="EMBL" id="MBC6996212.1"/>
    </source>
</evidence>
<dbReference type="SUPFAM" id="SSF160104">
    <property type="entry name" value="Acetoacetate decarboxylase-like"/>
    <property type="match status" value="1"/>
</dbReference>
<dbReference type="RefSeq" id="WP_187468228.1">
    <property type="nucleotide sequence ID" value="NZ_JACSIT010000151.1"/>
</dbReference>
<dbReference type="InterPro" id="IPR018644">
    <property type="entry name" value="DUF2071"/>
</dbReference>
<dbReference type="Pfam" id="PF09844">
    <property type="entry name" value="DUF2071"/>
    <property type="match status" value="1"/>
</dbReference>
<comment type="caution">
    <text evidence="1">The sequence shown here is derived from an EMBL/GenBank/DDBJ whole genome shotgun (WGS) entry which is preliminary data.</text>
</comment>
<dbReference type="AlphaFoldDB" id="A0A923PLD4"/>
<organism evidence="1 2">
    <name type="scientific">Neolewinella lacunae</name>
    <dbReference type="NCBI Taxonomy" id="1517758"/>
    <lineage>
        <taxon>Bacteria</taxon>
        <taxon>Pseudomonadati</taxon>
        <taxon>Bacteroidota</taxon>
        <taxon>Saprospiria</taxon>
        <taxon>Saprospirales</taxon>
        <taxon>Lewinellaceae</taxon>
        <taxon>Neolewinella</taxon>
    </lineage>
</organism>
<protein>
    <submittedName>
        <fullName evidence="1">DUF2071 domain-containing protein</fullName>
    </submittedName>
</protein>
<gene>
    <name evidence="1" type="ORF">H9S92_18725</name>
</gene>
<keyword evidence="2" id="KW-1185">Reference proteome</keyword>
<proteinExistence type="predicted"/>
<sequence length="242" mass="28286">MSHPLLQLTHHRPWPLPEQSWQFYQEWNDAIFLHYPVELAELKQWVPKELEIDLFEGQAWVSVVAFTMENIRPRGLPAFPPLSDFYEVNIRTYVKAEGKTGVYFLSIEGGKVWSCRVARWVSELPYRFSVMERKGQHYRSDNPVFKDRLRITYTTGKAQAEKTDLDRWLTERYALFQDTADAINAFEIHHPEWPLQEIVIGELEVAYPRFAKLLGAEPSKVQYSPGVQVLAWGKQKRVPPSP</sequence>
<evidence type="ECO:0000313" key="2">
    <source>
        <dbReference type="Proteomes" id="UP000650081"/>
    </source>
</evidence>
<dbReference type="PANTHER" id="PTHR39186">
    <property type="entry name" value="DUF2071 FAMILY PROTEIN"/>
    <property type="match status" value="1"/>
</dbReference>
<dbReference type="Proteomes" id="UP000650081">
    <property type="component" value="Unassembled WGS sequence"/>
</dbReference>
<accession>A0A923PLD4</accession>